<evidence type="ECO:0000259" key="2">
    <source>
        <dbReference type="Pfam" id="PF01494"/>
    </source>
</evidence>
<evidence type="ECO:0000313" key="6">
    <source>
        <dbReference type="Proteomes" id="UP000321514"/>
    </source>
</evidence>
<gene>
    <name evidence="3" type="primary">mhpA_2</name>
    <name evidence="3" type="ORF">MFU01_83110</name>
    <name evidence="4" type="ORF">SAMN05443572_116130</name>
</gene>
<reference evidence="3 6" key="2">
    <citation type="submission" date="2019-07" db="EMBL/GenBank/DDBJ databases">
        <title>Whole genome shotgun sequence of Myxococcus fulvus NBRC 100333.</title>
        <authorList>
            <person name="Hosoyama A."/>
            <person name="Uohara A."/>
            <person name="Ohji S."/>
            <person name="Ichikawa N."/>
        </authorList>
    </citation>
    <scope>NUCLEOTIDE SEQUENCE [LARGE SCALE GENOMIC DNA]</scope>
    <source>
        <strain evidence="3 6">NBRC 100333</strain>
    </source>
</reference>
<evidence type="ECO:0000313" key="4">
    <source>
        <dbReference type="EMBL" id="SEU41212.1"/>
    </source>
</evidence>
<dbReference type="Gene3D" id="3.30.70.2450">
    <property type="match status" value="1"/>
</dbReference>
<dbReference type="NCBIfam" id="NF004829">
    <property type="entry name" value="PRK06183.1-3"/>
    <property type="match status" value="1"/>
</dbReference>
<dbReference type="Gene3D" id="3.50.50.60">
    <property type="entry name" value="FAD/NAD(P)-binding domain"/>
    <property type="match status" value="1"/>
</dbReference>
<dbReference type="AlphaFoldDB" id="A0A511TGH5"/>
<dbReference type="PANTHER" id="PTHR43476">
    <property type="entry name" value="3-(3-HYDROXY-PHENYL)PROPIONATE/3-HYDROXYCINNAMIC ACID HYDROXYLASE"/>
    <property type="match status" value="1"/>
</dbReference>
<sequence length="529" mass="58378">MVCDKQQADMEVDVIISGCGPVGALTSNLLGSLGVRTLVLEQDLAPHGQPRAFSCDDEGLRIYQSTGLGAELQKDMRQNHFAEYVGQTGKRFAEVHTSSADFGFGYSPLWFFHQPLVEGVLRGGLERFPHVTLQLGASVESLEQDGAGVTVRYRLVEKGETRTVRGRFLLACDGARSPVRKALNIKMAGRAYGEPWLAVSGQVEGDAPELCRFVCDPKRPAFVATGAVGQFRWEFMLMPGETREEMERPETIKKLLEPYIDPARVHVERAQVYTFHCLNAARWRDGNVFLLGDAAHTMPPFMGQGLVSGMRDASNLAWKIQRVVQGLAPASLLDTYEEERRPHVEAVQKLCVRVGHLFLARNRWVASARDMVMRALQRIPRVRRFIQGFEFKQPPMHEQGYYLGGKREGAQSAEGTYFIQPKVRLPSGQEVLLDDAIGNDFAVLCRANAPSAQLAAARGLAEALGGRLLAVQSSGEHGGEVPAVEDITGKLGDWFSRHGSDVVVLRPDRFVFGAVKAERLPELRDALGV</sequence>
<reference evidence="4 5" key="1">
    <citation type="submission" date="2016-10" db="EMBL/GenBank/DDBJ databases">
        <authorList>
            <person name="Varghese N."/>
            <person name="Submissions S."/>
        </authorList>
    </citation>
    <scope>NUCLEOTIDE SEQUENCE [LARGE SCALE GENOMIC DNA]</scope>
    <source>
        <strain evidence="4 5">DSM 16525</strain>
    </source>
</reference>
<keyword evidence="1" id="KW-0560">Oxidoreductase</keyword>
<protein>
    <submittedName>
        <fullName evidence="4">3-(3-hydroxy-phenyl)propionate hydroxylase</fullName>
    </submittedName>
    <submittedName>
        <fullName evidence="3">3-(3-hydroxy-phenyl)propionate/3-hydroxycinnamic acid hydroxylase</fullName>
    </submittedName>
</protein>
<dbReference type="SUPFAM" id="SSF51905">
    <property type="entry name" value="FAD/NAD(P)-binding domain"/>
    <property type="match status" value="1"/>
</dbReference>
<name>A0A511TGH5_MYXFU</name>
<dbReference type="RefSeq" id="WP_046717101.1">
    <property type="nucleotide sequence ID" value="NZ_BJXR01000077.1"/>
</dbReference>
<dbReference type="STRING" id="1334629.MFUL124B02_42305"/>
<evidence type="ECO:0000256" key="1">
    <source>
        <dbReference type="ARBA" id="ARBA00023002"/>
    </source>
</evidence>
<dbReference type="OrthoDB" id="5482506at2"/>
<dbReference type="EMBL" id="FOIB01000016">
    <property type="protein sequence ID" value="SEU41212.1"/>
    <property type="molecule type" value="Genomic_DNA"/>
</dbReference>
<dbReference type="GO" id="GO:0019622">
    <property type="term" value="P:3-(3-hydroxy)phenylpropionate catabolic process"/>
    <property type="evidence" value="ECO:0007669"/>
    <property type="project" value="TreeGrafter"/>
</dbReference>
<proteinExistence type="predicted"/>
<dbReference type="Proteomes" id="UP000321514">
    <property type="component" value="Unassembled WGS sequence"/>
</dbReference>
<dbReference type="PANTHER" id="PTHR43476:SF3">
    <property type="entry name" value="FAD-BINDING MONOOXYGENASE"/>
    <property type="match status" value="1"/>
</dbReference>
<dbReference type="InterPro" id="IPR050631">
    <property type="entry name" value="PheA/TfdB_FAD_monoxygenase"/>
</dbReference>
<dbReference type="InterPro" id="IPR036188">
    <property type="entry name" value="FAD/NAD-bd_sf"/>
</dbReference>
<dbReference type="EMBL" id="BJXR01000077">
    <property type="protein sequence ID" value="GEN13274.1"/>
    <property type="molecule type" value="Genomic_DNA"/>
</dbReference>
<dbReference type="PRINTS" id="PR00420">
    <property type="entry name" value="RNGMNOXGNASE"/>
</dbReference>
<evidence type="ECO:0000313" key="5">
    <source>
        <dbReference type="Proteomes" id="UP000183760"/>
    </source>
</evidence>
<dbReference type="InterPro" id="IPR002938">
    <property type="entry name" value="FAD-bd"/>
</dbReference>
<feature type="domain" description="FAD-binding" evidence="2">
    <location>
        <begin position="11"/>
        <end position="347"/>
    </location>
</feature>
<comment type="caution">
    <text evidence="3">The sequence shown here is derived from an EMBL/GenBank/DDBJ whole genome shotgun (WGS) entry which is preliminary data.</text>
</comment>
<dbReference type="GO" id="GO:0008688">
    <property type="term" value="F:3-(3-hydroxyphenyl)propionate hydroxylase activity"/>
    <property type="evidence" value="ECO:0007669"/>
    <property type="project" value="TreeGrafter"/>
</dbReference>
<dbReference type="Proteomes" id="UP000183760">
    <property type="component" value="Unassembled WGS sequence"/>
</dbReference>
<accession>A0A511TGH5</accession>
<dbReference type="Pfam" id="PF01494">
    <property type="entry name" value="FAD_binding_3"/>
    <property type="match status" value="1"/>
</dbReference>
<organism evidence="3 6">
    <name type="scientific">Myxococcus fulvus</name>
    <dbReference type="NCBI Taxonomy" id="33"/>
    <lineage>
        <taxon>Bacteria</taxon>
        <taxon>Pseudomonadati</taxon>
        <taxon>Myxococcota</taxon>
        <taxon>Myxococcia</taxon>
        <taxon>Myxococcales</taxon>
        <taxon>Cystobacterineae</taxon>
        <taxon>Myxococcaceae</taxon>
        <taxon>Myxococcus</taxon>
    </lineage>
</organism>
<dbReference type="GO" id="GO:0071949">
    <property type="term" value="F:FAD binding"/>
    <property type="evidence" value="ECO:0007669"/>
    <property type="project" value="InterPro"/>
</dbReference>
<evidence type="ECO:0000313" key="3">
    <source>
        <dbReference type="EMBL" id="GEN13274.1"/>
    </source>
</evidence>
<keyword evidence="5" id="KW-1185">Reference proteome</keyword>